<sequence length="358" mass="40835">METQDQELLSEVYGGSLPVENVQDLASNNHKEIPPRYLRPEAELDSVSVLQSLELPVIDMTKLIADNQHQWHHDELAKLHLACKDWGFFQLINHGVPEEIIDKMKIDIEEFFKLSLVKKNAYAQQPNDVEGYGQAYVHSEDQKLDWGDMLFLRTLPLSHRNMRCWPISFRESLDKYSREVQKVAVCVMKFMSRNLGLNSETLCSKFEDGTQGMRINYYPPCVEADKVIGLTPHSDATGLTMLLQVNDVQGLQIKKNGKWIVVKPVPGAFIVNIGDIIEIMSNGEYKSIEHRAVVNPEKQRISVAAFHGPHTKGIICPLPDVVRNCKAKYMTISTEDYIRLQFSTKLDGKSRVDRLKLE</sequence>
<evidence type="ECO:0000259" key="7">
    <source>
        <dbReference type="PROSITE" id="PS51471"/>
    </source>
</evidence>
<dbReference type="InterPro" id="IPR044861">
    <property type="entry name" value="IPNS-like_FE2OG_OXY"/>
</dbReference>
<dbReference type="PANTHER" id="PTHR47991">
    <property type="entry name" value="OXOGLUTARATE/IRON-DEPENDENT DIOXYGENASE"/>
    <property type="match status" value="1"/>
</dbReference>
<dbReference type="InterPro" id="IPR005123">
    <property type="entry name" value="Oxoglu/Fe-dep_dioxygenase_dom"/>
</dbReference>
<dbReference type="Pfam" id="PF03171">
    <property type="entry name" value="2OG-FeII_Oxy"/>
    <property type="match status" value="1"/>
</dbReference>
<evidence type="ECO:0000256" key="5">
    <source>
        <dbReference type="ARBA" id="ARBA00023004"/>
    </source>
</evidence>
<dbReference type="EMBL" id="UZAU01000547">
    <property type="status" value="NOT_ANNOTATED_CDS"/>
    <property type="molecule type" value="Genomic_DNA"/>
</dbReference>
<dbReference type="OrthoDB" id="288590at2759"/>
<keyword evidence="3" id="KW-0847">Vitamin C</keyword>
<feature type="domain" description="Fe2OG dioxygenase" evidence="7">
    <location>
        <begin position="209"/>
        <end position="309"/>
    </location>
</feature>
<gene>
    <name evidence="8" type="primary">LOC115716226</name>
</gene>
<keyword evidence="5 6" id="KW-0408">Iron</keyword>
<dbReference type="EnsemblPlants" id="novel_model_5428_5bd9a17a">
    <property type="protein sequence ID" value="cds.novel_model_5428_5bd9a17a"/>
    <property type="gene ID" value="novel_gene_2811_5bd9a17a"/>
</dbReference>
<dbReference type="PROSITE" id="PS51471">
    <property type="entry name" value="FE2OG_OXY"/>
    <property type="match status" value="1"/>
</dbReference>
<dbReference type="InterPro" id="IPR050295">
    <property type="entry name" value="Plant_2OG-oxidoreductases"/>
</dbReference>
<evidence type="ECO:0000256" key="6">
    <source>
        <dbReference type="RuleBase" id="RU003682"/>
    </source>
</evidence>
<reference evidence="8" key="2">
    <citation type="submission" date="2021-03" db="UniProtKB">
        <authorList>
            <consortium name="EnsemblPlants"/>
        </authorList>
    </citation>
    <scope>IDENTIFICATION</scope>
</reference>
<evidence type="ECO:0000256" key="1">
    <source>
        <dbReference type="ARBA" id="ARBA00008056"/>
    </source>
</evidence>
<evidence type="ECO:0000313" key="8">
    <source>
        <dbReference type="EnsemblPlants" id="cds.novel_model_5428_5bd9a17a"/>
    </source>
</evidence>
<dbReference type="Pfam" id="PF14226">
    <property type="entry name" value="DIOX_N"/>
    <property type="match status" value="1"/>
</dbReference>
<dbReference type="FunFam" id="2.60.120.330:FF:000001">
    <property type="entry name" value="Protein SRG1"/>
    <property type="match status" value="1"/>
</dbReference>
<evidence type="ECO:0000313" key="9">
    <source>
        <dbReference type="Proteomes" id="UP000596661"/>
    </source>
</evidence>
<proteinExistence type="inferred from homology"/>
<protein>
    <recommendedName>
        <fullName evidence="7">Fe2OG dioxygenase domain-containing protein</fullName>
    </recommendedName>
</protein>
<comment type="similarity">
    <text evidence="1 6">Belongs to the iron/ascorbate-dependent oxidoreductase family.</text>
</comment>
<dbReference type="GO" id="GO:0046872">
    <property type="term" value="F:metal ion binding"/>
    <property type="evidence" value="ECO:0007669"/>
    <property type="project" value="UniProtKB-KW"/>
</dbReference>
<accession>A0A803R5S3</accession>
<evidence type="ECO:0000256" key="4">
    <source>
        <dbReference type="ARBA" id="ARBA00023002"/>
    </source>
</evidence>
<organism evidence="8 9">
    <name type="scientific">Cannabis sativa</name>
    <name type="common">Hemp</name>
    <name type="synonym">Marijuana</name>
    <dbReference type="NCBI Taxonomy" id="3483"/>
    <lineage>
        <taxon>Eukaryota</taxon>
        <taxon>Viridiplantae</taxon>
        <taxon>Streptophyta</taxon>
        <taxon>Embryophyta</taxon>
        <taxon>Tracheophyta</taxon>
        <taxon>Spermatophyta</taxon>
        <taxon>Magnoliopsida</taxon>
        <taxon>eudicotyledons</taxon>
        <taxon>Gunneridae</taxon>
        <taxon>Pentapetalae</taxon>
        <taxon>rosids</taxon>
        <taxon>fabids</taxon>
        <taxon>Rosales</taxon>
        <taxon>Cannabaceae</taxon>
        <taxon>Cannabis</taxon>
    </lineage>
</organism>
<dbReference type="GO" id="GO:0031418">
    <property type="term" value="F:L-ascorbic acid binding"/>
    <property type="evidence" value="ECO:0007669"/>
    <property type="project" value="UniProtKB-KW"/>
</dbReference>
<dbReference type="SUPFAM" id="SSF51197">
    <property type="entry name" value="Clavaminate synthase-like"/>
    <property type="match status" value="1"/>
</dbReference>
<keyword evidence="9" id="KW-1185">Reference proteome</keyword>
<dbReference type="Gene3D" id="2.60.120.330">
    <property type="entry name" value="B-lactam Antibiotic, Isopenicillin N Synthase, Chain"/>
    <property type="match status" value="1"/>
</dbReference>
<dbReference type="InterPro" id="IPR027443">
    <property type="entry name" value="IPNS-like_sf"/>
</dbReference>
<evidence type="ECO:0000256" key="3">
    <source>
        <dbReference type="ARBA" id="ARBA00022896"/>
    </source>
</evidence>
<keyword evidence="2 6" id="KW-0479">Metal-binding</keyword>
<evidence type="ECO:0000256" key="2">
    <source>
        <dbReference type="ARBA" id="ARBA00022723"/>
    </source>
</evidence>
<dbReference type="InterPro" id="IPR026992">
    <property type="entry name" value="DIOX_N"/>
</dbReference>
<dbReference type="Gramene" id="novel_model_5428_5bd9a17a">
    <property type="protein sequence ID" value="cds.novel_model_5428_5bd9a17a"/>
    <property type="gene ID" value="novel_gene_2811_5bd9a17a"/>
</dbReference>
<dbReference type="Proteomes" id="UP000596661">
    <property type="component" value="Chromosome 5"/>
</dbReference>
<name>A0A803R5S3_CANSA</name>
<keyword evidence="4 6" id="KW-0560">Oxidoreductase</keyword>
<dbReference type="GO" id="GO:0016491">
    <property type="term" value="F:oxidoreductase activity"/>
    <property type="evidence" value="ECO:0007669"/>
    <property type="project" value="UniProtKB-KW"/>
</dbReference>
<dbReference type="AlphaFoldDB" id="A0A803R5S3"/>
<reference evidence="8" key="1">
    <citation type="submission" date="2018-11" db="EMBL/GenBank/DDBJ databases">
        <authorList>
            <person name="Grassa J C."/>
        </authorList>
    </citation>
    <scope>NUCLEOTIDE SEQUENCE [LARGE SCALE GENOMIC DNA]</scope>
</reference>